<dbReference type="PANTHER" id="PTHR10174:SF208">
    <property type="entry name" value="CRAL-TRIO DOMAIN-CONTAINING PROTEIN DDB_G0278031"/>
    <property type="match status" value="1"/>
</dbReference>
<gene>
    <name evidence="2" type="ORF">DGYR_LOCUS13925</name>
</gene>
<dbReference type="Gene3D" id="3.40.525.10">
    <property type="entry name" value="CRAL-TRIO lipid binding domain"/>
    <property type="match status" value="1"/>
</dbReference>
<dbReference type="PRINTS" id="PR00180">
    <property type="entry name" value="CRETINALDHBP"/>
</dbReference>
<dbReference type="InterPro" id="IPR036273">
    <property type="entry name" value="CRAL/TRIO_N_dom_sf"/>
</dbReference>
<dbReference type="Pfam" id="PF00650">
    <property type="entry name" value="CRAL_TRIO"/>
    <property type="match status" value="1"/>
</dbReference>
<dbReference type="EMBL" id="CAJFCJ010000073">
    <property type="protein sequence ID" value="CAD5126692.1"/>
    <property type="molecule type" value="Genomic_DNA"/>
</dbReference>
<accession>A0A7I8WF53</accession>
<reference evidence="2 3" key="1">
    <citation type="submission" date="2020-08" db="EMBL/GenBank/DDBJ databases">
        <authorList>
            <person name="Hejnol A."/>
        </authorList>
    </citation>
    <scope>NUCLEOTIDE SEQUENCE [LARGE SCALE GENOMIC DNA]</scope>
</reference>
<comment type="caution">
    <text evidence="2">The sequence shown here is derived from an EMBL/GenBank/DDBJ whole genome shotgun (WGS) entry which is preliminary data.</text>
</comment>
<dbReference type="CDD" id="cd00170">
    <property type="entry name" value="SEC14"/>
    <property type="match status" value="1"/>
</dbReference>
<dbReference type="OrthoDB" id="75724at2759"/>
<dbReference type="SUPFAM" id="SSF52087">
    <property type="entry name" value="CRAL/TRIO domain"/>
    <property type="match status" value="1"/>
</dbReference>
<evidence type="ECO:0000313" key="2">
    <source>
        <dbReference type="EMBL" id="CAD5126692.1"/>
    </source>
</evidence>
<dbReference type="PROSITE" id="PS50191">
    <property type="entry name" value="CRAL_TRIO"/>
    <property type="match status" value="1"/>
</dbReference>
<protein>
    <submittedName>
        <fullName evidence="2">DgyrCDS14761</fullName>
    </submittedName>
</protein>
<dbReference type="PANTHER" id="PTHR10174">
    <property type="entry name" value="ALPHA-TOCOPHEROL TRANSFER PROTEIN-RELATED"/>
    <property type="match status" value="1"/>
</dbReference>
<sequence length="315" mass="37118">MAETGYICTLEEKYIKKAKDELNEIPSDRLSAVQALRDWINEQKHIKFDTKTLNLIRFLRHAKYSQAKARETIENVIKFVLNNQLYFLNLDSQCDLIQDTVRRGQLVLLPGYDNEGRIIVLYKLNMISFEELKKKYKFMTFIKTLNAIILTLKDDEMFQVNGFQMIFDMTGFNLKMLSLFHDPEAVRFNKESQKAQVGRMKGIHYYNIGILFEALFSIYKPFMSKKQKERLYVHETLESLFNHIPKRMLPDEYLPDEYDGQRAGSLLDLGAETGERLLKYNDQILEFTNPDNFGFDESKKSSDEPLQHFRKLNID</sequence>
<dbReference type="InterPro" id="IPR001251">
    <property type="entry name" value="CRAL-TRIO_dom"/>
</dbReference>
<dbReference type="InterPro" id="IPR036865">
    <property type="entry name" value="CRAL-TRIO_dom_sf"/>
</dbReference>
<dbReference type="Gene3D" id="1.20.5.1200">
    <property type="entry name" value="Alpha-tocopherol transfer"/>
    <property type="match status" value="1"/>
</dbReference>
<organism evidence="2 3">
    <name type="scientific">Dimorphilus gyrociliatus</name>
    <dbReference type="NCBI Taxonomy" id="2664684"/>
    <lineage>
        <taxon>Eukaryota</taxon>
        <taxon>Metazoa</taxon>
        <taxon>Spiralia</taxon>
        <taxon>Lophotrochozoa</taxon>
        <taxon>Annelida</taxon>
        <taxon>Polychaeta</taxon>
        <taxon>Polychaeta incertae sedis</taxon>
        <taxon>Dinophilidae</taxon>
        <taxon>Dimorphilus</taxon>
    </lineage>
</organism>
<dbReference type="Gene3D" id="1.10.8.20">
    <property type="entry name" value="N-terminal domain of phosphatidylinositol transfer protein sec14p"/>
    <property type="match status" value="1"/>
</dbReference>
<feature type="domain" description="CRAL-TRIO" evidence="1">
    <location>
        <begin position="97"/>
        <end position="266"/>
    </location>
</feature>
<dbReference type="SUPFAM" id="SSF46938">
    <property type="entry name" value="CRAL/TRIO N-terminal domain"/>
    <property type="match status" value="1"/>
</dbReference>
<evidence type="ECO:0000259" key="1">
    <source>
        <dbReference type="PROSITE" id="PS50191"/>
    </source>
</evidence>
<keyword evidence="3" id="KW-1185">Reference proteome</keyword>
<name>A0A7I8WF53_9ANNE</name>
<dbReference type="AlphaFoldDB" id="A0A7I8WF53"/>
<evidence type="ECO:0000313" key="3">
    <source>
        <dbReference type="Proteomes" id="UP000549394"/>
    </source>
</evidence>
<dbReference type="GO" id="GO:0016020">
    <property type="term" value="C:membrane"/>
    <property type="evidence" value="ECO:0007669"/>
    <property type="project" value="TreeGrafter"/>
</dbReference>
<dbReference type="GO" id="GO:1902936">
    <property type="term" value="F:phosphatidylinositol bisphosphate binding"/>
    <property type="evidence" value="ECO:0007669"/>
    <property type="project" value="TreeGrafter"/>
</dbReference>
<dbReference type="Proteomes" id="UP000549394">
    <property type="component" value="Unassembled WGS sequence"/>
</dbReference>
<proteinExistence type="predicted"/>